<evidence type="ECO:0000313" key="1">
    <source>
        <dbReference type="EMBL" id="CAL1354707.1"/>
    </source>
</evidence>
<gene>
    <name evidence="1" type="ORF">LTRI10_LOCUS2504</name>
</gene>
<evidence type="ECO:0000313" key="2">
    <source>
        <dbReference type="Proteomes" id="UP001497516"/>
    </source>
</evidence>
<reference evidence="1 2" key="1">
    <citation type="submission" date="2024-04" db="EMBL/GenBank/DDBJ databases">
        <authorList>
            <person name="Fracassetti M."/>
        </authorList>
    </citation>
    <scope>NUCLEOTIDE SEQUENCE [LARGE SCALE GENOMIC DNA]</scope>
</reference>
<name>A0AAV2CFD7_9ROSI</name>
<evidence type="ECO:0008006" key="3">
    <source>
        <dbReference type="Google" id="ProtNLM"/>
    </source>
</evidence>
<dbReference type="EMBL" id="OZ034813">
    <property type="protein sequence ID" value="CAL1354707.1"/>
    <property type="molecule type" value="Genomic_DNA"/>
</dbReference>
<keyword evidence="2" id="KW-1185">Reference proteome</keyword>
<accession>A0AAV2CFD7</accession>
<dbReference type="AlphaFoldDB" id="A0AAV2CFD7"/>
<dbReference type="Proteomes" id="UP001497516">
    <property type="component" value="Chromosome 1"/>
</dbReference>
<proteinExistence type="predicted"/>
<sequence length="77" mass="8300">MLNASPAPTPLSATAKLLLDDGTPPANTILYKQALGSLQYLLCTRPNIAFAVNKLSQSRSSPHFHLCMLLLSFIGNM</sequence>
<organism evidence="1 2">
    <name type="scientific">Linum trigynum</name>
    <dbReference type="NCBI Taxonomy" id="586398"/>
    <lineage>
        <taxon>Eukaryota</taxon>
        <taxon>Viridiplantae</taxon>
        <taxon>Streptophyta</taxon>
        <taxon>Embryophyta</taxon>
        <taxon>Tracheophyta</taxon>
        <taxon>Spermatophyta</taxon>
        <taxon>Magnoliopsida</taxon>
        <taxon>eudicotyledons</taxon>
        <taxon>Gunneridae</taxon>
        <taxon>Pentapetalae</taxon>
        <taxon>rosids</taxon>
        <taxon>fabids</taxon>
        <taxon>Malpighiales</taxon>
        <taxon>Linaceae</taxon>
        <taxon>Linum</taxon>
    </lineage>
</organism>
<protein>
    <recommendedName>
        <fullName evidence="3">Mitochondrial protein</fullName>
    </recommendedName>
</protein>